<dbReference type="InterPro" id="IPR036638">
    <property type="entry name" value="HLH_DNA-bd_sf"/>
</dbReference>
<dbReference type="GO" id="GO:0046983">
    <property type="term" value="F:protein dimerization activity"/>
    <property type="evidence" value="ECO:0007669"/>
    <property type="project" value="InterPro"/>
</dbReference>
<dbReference type="Gene3D" id="4.10.280.10">
    <property type="entry name" value="Helix-loop-helix DNA-binding domain"/>
    <property type="match status" value="1"/>
</dbReference>
<evidence type="ECO:0000313" key="8">
    <source>
        <dbReference type="EMBL" id="KAF5751170.1"/>
    </source>
</evidence>
<feature type="region of interest" description="Disordered" evidence="6">
    <location>
        <begin position="77"/>
        <end position="159"/>
    </location>
</feature>
<dbReference type="OrthoDB" id="1075457at2759"/>
<keyword evidence="9" id="KW-1185">Reference proteome</keyword>
<evidence type="ECO:0000313" key="9">
    <source>
        <dbReference type="Proteomes" id="UP000593562"/>
    </source>
</evidence>
<dbReference type="AlphaFoldDB" id="A0A7J7DXQ0"/>
<evidence type="ECO:0000256" key="6">
    <source>
        <dbReference type="SAM" id="MobiDB-lite"/>
    </source>
</evidence>
<organism evidence="8 9">
    <name type="scientific">Tripterygium wilfordii</name>
    <name type="common">Thunder God vine</name>
    <dbReference type="NCBI Taxonomy" id="458696"/>
    <lineage>
        <taxon>Eukaryota</taxon>
        <taxon>Viridiplantae</taxon>
        <taxon>Streptophyta</taxon>
        <taxon>Embryophyta</taxon>
        <taxon>Tracheophyta</taxon>
        <taxon>Spermatophyta</taxon>
        <taxon>Magnoliopsida</taxon>
        <taxon>eudicotyledons</taxon>
        <taxon>Gunneridae</taxon>
        <taxon>Pentapetalae</taxon>
        <taxon>rosids</taxon>
        <taxon>fabids</taxon>
        <taxon>Celastrales</taxon>
        <taxon>Celastraceae</taxon>
        <taxon>Tripterygium</taxon>
    </lineage>
</organism>
<dbReference type="InParanoid" id="A0A7J7DXQ0"/>
<proteinExistence type="predicted"/>
<dbReference type="CDD" id="cd11393">
    <property type="entry name" value="bHLH_AtbHLH_like"/>
    <property type="match status" value="1"/>
</dbReference>
<dbReference type="InterPro" id="IPR011598">
    <property type="entry name" value="bHLH_dom"/>
</dbReference>
<name>A0A7J7DXQ0_TRIWF</name>
<dbReference type="SMART" id="SM00353">
    <property type="entry name" value="HLH"/>
    <property type="match status" value="1"/>
</dbReference>
<comment type="caution">
    <text evidence="8">The sequence shown here is derived from an EMBL/GenBank/DDBJ whole genome shotgun (WGS) entry which is preliminary data.</text>
</comment>
<feature type="domain" description="BHLH" evidence="7">
    <location>
        <begin position="151"/>
        <end position="200"/>
    </location>
</feature>
<dbReference type="InterPro" id="IPR045843">
    <property type="entry name" value="IND-like"/>
</dbReference>
<keyword evidence="5" id="KW-0539">Nucleus</keyword>
<keyword evidence="2" id="KW-0805">Transcription regulation</keyword>
<protein>
    <submittedName>
        <fullName evidence="8">Basic helix-loop-helix DNA-binding superfamily protein putative isoform 1</fullName>
    </submittedName>
</protein>
<dbReference type="GO" id="GO:0000978">
    <property type="term" value="F:RNA polymerase II cis-regulatory region sequence-specific DNA binding"/>
    <property type="evidence" value="ECO:0007669"/>
    <property type="project" value="TreeGrafter"/>
</dbReference>
<gene>
    <name evidence="8" type="ORF">HS088_TW02G00180</name>
</gene>
<dbReference type="PANTHER" id="PTHR16223">
    <property type="entry name" value="TRANSCRIPTION FACTOR BHLH83-RELATED"/>
    <property type="match status" value="1"/>
</dbReference>
<dbReference type="InterPro" id="IPR045239">
    <property type="entry name" value="bHLH95_bHLH"/>
</dbReference>
<dbReference type="SUPFAM" id="SSF47459">
    <property type="entry name" value="HLH, helix-loop-helix DNA-binding domain"/>
    <property type="match status" value="1"/>
</dbReference>
<evidence type="ECO:0000256" key="4">
    <source>
        <dbReference type="ARBA" id="ARBA00023163"/>
    </source>
</evidence>
<dbReference type="GO" id="GO:0000981">
    <property type="term" value="F:DNA-binding transcription factor activity, RNA polymerase II-specific"/>
    <property type="evidence" value="ECO:0007669"/>
    <property type="project" value="TreeGrafter"/>
</dbReference>
<evidence type="ECO:0000256" key="2">
    <source>
        <dbReference type="ARBA" id="ARBA00023015"/>
    </source>
</evidence>
<evidence type="ECO:0000259" key="7">
    <source>
        <dbReference type="PROSITE" id="PS50888"/>
    </source>
</evidence>
<evidence type="ECO:0000256" key="5">
    <source>
        <dbReference type="ARBA" id="ARBA00023242"/>
    </source>
</evidence>
<evidence type="ECO:0000256" key="3">
    <source>
        <dbReference type="ARBA" id="ARBA00023125"/>
    </source>
</evidence>
<feature type="compositionally biased region" description="Low complexity" evidence="6">
    <location>
        <begin position="98"/>
        <end position="121"/>
    </location>
</feature>
<comment type="subcellular location">
    <subcellularLocation>
        <location evidence="1">Nucleus</location>
    </subcellularLocation>
</comment>
<evidence type="ECO:0000256" key="1">
    <source>
        <dbReference type="ARBA" id="ARBA00004123"/>
    </source>
</evidence>
<dbReference type="Proteomes" id="UP000593562">
    <property type="component" value="Unassembled WGS sequence"/>
</dbReference>
<dbReference type="PROSITE" id="PS50888">
    <property type="entry name" value="BHLH"/>
    <property type="match status" value="1"/>
</dbReference>
<dbReference type="FunCoup" id="A0A7J7DXQ0">
    <property type="interactions" value="57"/>
</dbReference>
<accession>A0A7J7DXQ0</accession>
<sequence length="262" mass="27851">MADGEGFEGDHEGTSTTATSFSQLLFADDDVVSLDMGQSFYFNTTTSTERPPKMLCFGSYENEDELVIATSFDGASATKKCSTPQKSKATTKSRVTCTATATDSSSASSGNNGSTTVTTLSKSSRKRGSGQEPVQGIAKPAIGLRSSKVETESPPSTGLKKVRREKLGERVATLQHLVSPFGKTDTASVLHEAMGYIKFLQDQVQVLCSPYLQHQSEGGENGEEESRKDLRSTGLCLVPVAHTVHVASSNGADFWSSSVGNQ</sequence>
<dbReference type="EMBL" id="JAAARO010000002">
    <property type="protein sequence ID" value="KAF5751170.1"/>
    <property type="molecule type" value="Genomic_DNA"/>
</dbReference>
<keyword evidence="4" id="KW-0804">Transcription</keyword>
<feature type="compositionally biased region" description="Polar residues" evidence="6">
    <location>
        <begin position="79"/>
        <end position="97"/>
    </location>
</feature>
<dbReference type="PANTHER" id="PTHR16223:SF335">
    <property type="entry name" value="TRANSCRIPTION FACTOR BHLH113"/>
    <property type="match status" value="1"/>
</dbReference>
<dbReference type="GO" id="GO:0005634">
    <property type="term" value="C:nucleus"/>
    <property type="evidence" value="ECO:0007669"/>
    <property type="project" value="UniProtKB-SubCell"/>
</dbReference>
<reference evidence="8 9" key="1">
    <citation type="journal article" date="2020" name="Nat. Commun.">
        <title>Genome of Tripterygium wilfordii and identification of cytochrome P450 involved in triptolide biosynthesis.</title>
        <authorList>
            <person name="Tu L."/>
            <person name="Su P."/>
            <person name="Zhang Z."/>
            <person name="Gao L."/>
            <person name="Wang J."/>
            <person name="Hu T."/>
            <person name="Zhou J."/>
            <person name="Zhang Y."/>
            <person name="Zhao Y."/>
            <person name="Liu Y."/>
            <person name="Song Y."/>
            <person name="Tong Y."/>
            <person name="Lu Y."/>
            <person name="Yang J."/>
            <person name="Xu C."/>
            <person name="Jia M."/>
            <person name="Peters R.J."/>
            <person name="Huang L."/>
            <person name="Gao W."/>
        </authorList>
    </citation>
    <scope>NUCLEOTIDE SEQUENCE [LARGE SCALE GENOMIC DNA]</scope>
    <source>
        <strain evidence="9">cv. XIE 37</strain>
        <tissue evidence="8">Leaf</tissue>
    </source>
</reference>
<keyword evidence="3 8" id="KW-0238">DNA-binding</keyword>